<comment type="caution">
    <text evidence="1">The sequence shown here is derived from an EMBL/GenBank/DDBJ whole genome shotgun (WGS) entry which is preliminary data.</text>
</comment>
<reference evidence="1 2" key="1">
    <citation type="submission" date="2020-08" db="EMBL/GenBank/DDBJ databases">
        <title>Genomic Encyclopedia of Type Strains, Phase IV (KMG-V): Genome sequencing to study the core and pangenomes of soil and plant-associated prokaryotes.</title>
        <authorList>
            <person name="Whitman W."/>
        </authorList>
    </citation>
    <scope>NUCLEOTIDE SEQUENCE [LARGE SCALE GENOMIC DNA]</scope>
    <source>
        <strain evidence="1 2">SEMIA 492</strain>
    </source>
</reference>
<evidence type="ECO:0000313" key="1">
    <source>
        <dbReference type="EMBL" id="MBB4571392.1"/>
    </source>
</evidence>
<organism evidence="1 2">
    <name type="scientific">Rhizobium leucaenae</name>
    <dbReference type="NCBI Taxonomy" id="29450"/>
    <lineage>
        <taxon>Bacteria</taxon>
        <taxon>Pseudomonadati</taxon>
        <taxon>Pseudomonadota</taxon>
        <taxon>Alphaproteobacteria</taxon>
        <taxon>Hyphomicrobiales</taxon>
        <taxon>Rhizobiaceae</taxon>
        <taxon>Rhizobium/Agrobacterium group</taxon>
        <taxon>Rhizobium</taxon>
    </lineage>
</organism>
<proteinExistence type="predicted"/>
<dbReference type="RefSeq" id="WP_154668683.1">
    <property type="nucleotide sequence ID" value="NZ_JACIIG010000024.1"/>
</dbReference>
<accession>A0A7W6ZZX8</accession>
<dbReference type="AlphaFoldDB" id="A0A7W6ZZX8"/>
<name>A0A7W6ZZX8_9HYPH</name>
<protein>
    <submittedName>
        <fullName evidence="1">Uncharacterized protein</fullName>
    </submittedName>
</protein>
<gene>
    <name evidence="1" type="ORF">GGE60_005553</name>
</gene>
<sequence>MPRLSWMILFRHGFEDLTPLQAALTRYREPLQQITSQHLKFGAQAELDIQLSSGAHVLTESQRSPQISLI</sequence>
<dbReference type="EMBL" id="JACIIG010000024">
    <property type="protein sequence ID" value="MBB4571392.1"/>
    <property type="molecule type" value="Genomic_DNA"/>
</dbReference>
<evidence type="ECO:0000313" key="2">
    <source>
        <dbReference type="Proteomes" id="UP000543836"/>
    </source>
</evidence>
<keyword evidence="2" id="KW-1185">Reference proteome</keyword>
<dbReference type="Proteomes" id="UP000543836">
    <property type="component" value="Unassembled WGS sequence"/>
</dbReference>